<gene>
    <name evidence="2" type="ORF">EgrG_000006700</name>
</gene>
<dbReference type="WBParaSite" id="EgrG_000006700">
    <property type="protein sequence ID" value="EgrG_000006700"/>
    <property type="gene ID" value="EgrG_000006700"/>
</dbReference>
<proteinExistence type="predicted"/>
<reference evidence="2 3" key="1">
    <citation type="journal article" date="2013" name="Nature">
        <title>The genomes of four tapeworm species reveal adaptations to parasitism.</title>
        <authorList>
            <person name="Tsai I.J."/>
            <person name="Zarowiecki M."/>
            <person name="Holroyd N."/>
            <person name="Garciarrubio A."/>
            <person name="Sanchez-Flores A."/>
            <person name="Brooks K.L."/>
            <person name="Tracey A."/>
            <person name="Bobes R.J."/>
            <person name="Fragoso G."/>
            <person name="Sciutto E."/>
            <person name="Aslett M."/>
            <person name="Beasley H."/>
            <person name="Bennett H.M."/>
            <person name="Cai J."/>
            <person name="Camicia F."/>
            <person name="Clark R."/>
            <person name="Cucher M."/>
            <person name="De Silva N."/>
            <person name="Day T.A."/>
            <person name="Deplazes P."/>
            <person name="Estrada K."/>
            <person name="Fernandez C."/>
            <person name="Holland P.W."/>
            <person name="Hou J."/>
            <person name="Hu S."/>
            <person name="Huckvale T."/>
            <person name="Hung S.S."/>
            <person name="Kamenetzky L."/>
            <person name="Keane J.A."/>
            <person name="Kiss F."/>
            <person name="Koziol U."/>
            <person name="Lambert O."/>
            <person name="Liu K."/>
            <person name="Luo X."/>
            <person name="Luo Y."/>
            <person name="Macchiaroli N."/>
            <person name="Nichol S."/>
            <person name="Paps J."/>
            <person name="Parkinson J."/>
            <person name="Pouchkina-Stantcheva N."/>
            <person name="Riddiford N."/>
            <person name="Rosenzvit M."/>
            <person name="Salinas G."/>
            <person name="Wasmuth J.D."/>
            <person name="Zamanian M."/>
            <person name="Zheng Y."/>
            <person name="Cai X."/>
            <person name="Soberon X."/>
            <person name="Olson P.D."/>
            <person name="Laclette J.P."/>
            <person name="Brehm K."/>
            <person name="Berriman M."/>
            <person name="Garciarrubio A."/>
            <person name="Bobes R.J."/>
            <person name="Fragoso G."/>
            <person name="Sanchez-Flores A."/>
            <person name="Estrada K."/>
            <person name="Cevallos M.A."/>
            <person name="Morett E."/>
            <person name="Gonzalez V."/>
            <person name="Portillo T."/>
            <person name="Ochoa-Leyva A."/>
            <person name="Jose M.V."/>
            <person name="Sciutto E."/>
            <person name="Landa A."/>
            <person name="Jimenez L."/>
            <person name="Valdes V."/>
            <person name="Carrero J.C."/>
            <person name="Larralde C."/>
            <person name="Morales-Montor J."/>
            <person name="Limon-Lason J."/>
            <person name="Soberon X."/>
            <person name="Laclette J.P."/>
        </authorList>
    </citation>
    <scope>NUCLEOTIDE SEQUENCE [LARGE SCALE GENOMIC DNA]</scope>
</reference>
<feature type="compositionally biased region" description="Polar residues" evidence="1">
    <location>
        <begin position="19"/>
        <end position="32"/>
    </location>
</feature>
<name>A0A068W849_ECHGR</name>
<evidence type="ECO:0000256" key="1">
    <source>
        <dbReference type="SAM" id="MobiDB-lite"/>
    </source>
</evidence>
<dbReference type="AlphaFoldDB" id="A0A068W849"/>
<sequence length="78" mass="8567">MTDTKGPDESYFEKEAFSSLPQPVDSPSASATDTDRIPVVAVSLPVSSGSIDVNCNCSCYLIICETKLIIDYQMTRKW</sequence>
<protein>
    <submittedName>
        <fullName evidence="2 4">Uncharacterized protein</fullName>
    </submittedName>
</protein>
<evidence type="ECO:0000313" key="3">
    <source>
        <dbReference type="Proteomes" id="UP000492820"/>
    </source>
</evidence>
<dbReference type="EMBL" id="LK028576">
    <property type="protein sequence ID" value="CDS16055.1"/>
    <property type="molecule type" value="Genomic_DNA"/>
</dbReference>
<evidence type="ECO:0000313" key="2">
    <source>
        <dbReference type="EMBL" id="CDS16055.1"/>
    </source>
</evidence>
<feature type="region of interest" description="Disordered" evidence="1">
    <location>
        <begin position="1"/>
        <end position="33"/>
    </location>
</feature>
<accession>A0A068W849</accession>
<evidence type="ECO:0000313" key="4">
    <source>
        <dbReference type="WBParaSite" id="EgrG_000006700"/>
    </source>
</evidence>
<feature type="compositionally biased region" description="Basic and acidic residues" evidence="1">
    <location>
        <begin position="1"/>
        <end position="16"/>
    </location>
</feature>
<reference evidence="2" key="2">
    <citation type="submission" date="2014-06" db="EMBL/GenBank/DDBJ databases">
        <authorList>
            <person name="Aslett M."/>
        </authorList>
    </citation>
    <scope>NUCLEOTIDE SEQUENCE</scope>
</reference>
<organism evidence="2">
    <name type="scientific">Echinococcus granulosus</name>
    <name type="common">Hydatid tapeworm</name>
    <dbReference type="NCBI Taxonomy" id="6210"/>
    <lineage>
        <taxon>Eukaryota</taxon>
        <taxon>Metazoa</taxon>
        <taxon>Spiralia</taxon>
        <taxon>Lophotrochozoa</taxon>
        <taxon>Platyhelminthes</taxon>
        <taxon>Cestoda</taxon>
        <taxon>Eucestoda</taxon>
        <taxon>Cyclophyllidea</taxon>
        <taxon>Taeniidae</taxon>
        <taxon>Echinococcus</taxon>
        <taxon>Echinococcus granulosus group</taxon>
    </lineage>
</organism>
<reference evidence="4" key="3">
    <citation type="submission" date="2020-10" db="UniProtKB">
        <authorList>
            <consortium name="WormBaseParasite"/>
        </authorList>
    </citation>
    <scope>IDENTIFICATION</scope>
</reference>
<dbReference type="Proteomes" id="UP000492820">
    <property type="component" value="Unassembled WGS sequence"/>
</dbReference>